<comment type="caution">
    <text evidence="5">The sequence shown here is derived from an EMBL/GenBank/DDBJ whole genome shotgun (WGS) entry which is preliminary data.</text>
</comment>
<dbReference type="Gene3D" id="1.10.10.2840">
    <property type="entry name" value="PucR C-terminal helix-turn-helix domain"/>
    <property type="match status" value="1"/>
</dbReference>
<dbReference type="PANTHER" id="PTHR33744:SF1">
    <property type="entry name" value="DNA-BINDING TRANSCRIPTIONAL ACTIVATOR ADER"/>
    <property type="match status" value="1"/>
</dbReference>
<feature type="domain" description="CdaR GGDEF-like" evidence="4">
    <location>
        <begin position="290"/>
        <end position="409"/>
    </location>
</feature>
<dbReference type="InterPro" id="IPR025736">
    <property type="entry name" value="PucR_C-HTH_dom"/>
</dbReference>
<dbReference type="RefSeq" id="WP_264144099.1">
    <property type="nucleotide sequence ID" value="NZ_JAOYEY010000048.1"/>
</dbReference>
<evidence type="ECO:0000259" key="3">
    <source>
        <dbReference type="Pfam" id="PF13556"/>
    </source>
</evidence>
<name>A0ABT3DMP0_9BACI</name>
<proteinExistence type="inferred from homology"/>
<dbReference type="InterPro" id="IPR029016">
    <property type="entry name" value="GAF-like_dom_sf"/>
</dbReference>
<evidence type="ECO:0000259" key="2">
    <source>
        <dbReference type="Pfam" id="PF07905"/>
    </source>
</evidence>
<evidence type="ECO:0000313" key="5">
    <source>
        <dbReference type="EMBL" id="MCV9887877.1"/>
    </source>
</evidence>
<dbReference type="InterPro" id="IPR042070">
    <property type="entry name" value="PucR_C-HTH_sf"/>
</dbReference>
<evidence type="ECO:0000313" key="6">
    <source>
        <dbReference type="Proteomes" id="UP001526147"/>
    </source>
</evidence>
<evidence type="ECO:0000259" key="4">
    <source>
        <dbReference type="Pfam" id="PF17853"/>
    </source>
</evidence>
<accession>A0ABT3DMP0</accession>
<dbReference type="InterPro" id="IPR012914">
    <property type="entry name" value="PucR_dom"/>
</dbReference>
<dbReference type="EMBL" id="JAOYEY010000048">
    <property type="protein sequence ID" value="MCV9887877.1"/>
    <property type="molecule type" value="Genomic_DNA"/>
</dbReference>
<dbReference type="InterPro" id="IPR041522">
    <property type="entry name" value="CdaR_GGDEF"/>
</dbReference>
<dbReference type="PANTHER" id="PTHR33744">
    <property type="entry name" value="CARBOHYDRATE DIACID REGULATOR"/>
    <property type="match status" value="1"/>
</dbReference>
<keyword evidence="6" id="KW-1185">Reference proteome</keyword>
<evidence type="ECO:0000256" key="1">
    <source>
        <dbReference type="ARBA" id="ARBA00006754"/>
    </source>
</evidence>
<gene>
    <name evidence="5" type="ORF">OIH86_19720</name>
</gene>
<dbReference type="Pfam" id="PF13556">
    <property type="entry name" value="HTH_30"/>
    <property type="match status" value="1"/>
</dbReference>
<dbReference type="Proteomes" id="UP001526147">
    <property type="component" value="Unassembled WGS sequence"/>
</dbReference>
<protein>
    <submittedName>
        <fullName evidence="5">PucR family transcriptional regulator ligand-binding domain-containing protein</fullName>
    </submittedName>
</protein>
<feature type="domain" description="PucR C-terminal helix-turn-helix" evidence="3">
    <location>
        <begin position="463"/>
        <end position="521"/>
    </location>
</feature>
<dbReference type="InterPro" id="IPR051448">
    <property type="entry name" value="CdaR-like_regulators"/>
</dbReference>
<dbReference type="Pfam" id="PF17853">
    <property type="entry name" value="GGDEF_2"/>
    <property type="match status" value="1"/>
</dbReference>
<sequence>MGIPLKNILNIGGLRECKVIAGHKALNNIVTYVTVMEVPDIVKWLKGNELLLTSLYPIKDNVEAQIQLIEKLKEAGTAALAIKPSRFIEKIPEEMKKKADKYGITIIEIPEKISYLDILSPVMNAIFNKKIVLQEDLEQATMLLNEISLTRSGFNEFIETLAFLTKSKIYLESLVPYIKVDDTTEMMPLSEEQLSELLAIQRPLRMIRYLNKNQAESCIVTPIIIDGYLFGTITSWDYNIEFMEVDLAIQEKASRLLSLEFLRQKVKYEIEQQYKSEYLRDLLLNEDIDTRDLEERGRLYGLKETLPYFLIIIRDKNTLNKNNIFSERLTKVEALLKEIDADIIIGCLRKSLIIMVPYKNQKINAKILDRIYLNSKKVIHQEVKLGVGSTYQGLSGLRKSYREAEKAVTIGPAIKKDQTIIYFEQLGVYRLISLIKEKKELNHFYEEAIGDLLKYDQESDLDLVYTIEQYFKCNESLKETADKLYIHVNTLKYRLQKIKSLTGLSLQKSEEKLMLHMGLKVFNYHYSSQ</sequence>
<reference evidence="5 6" key="1">
    <citation type="submission" date="2022-10" db="EMBL/GenBank/DDBJ databases">
        <title>Draft genome assembly of moderately radiation resistant bacterium Metabacillus halosaccharovorans.</title>
        <authorList>
            <person name="Pal S."/>
            <person name="Gopinathan A."/>
        </authorList>
    </citation>
    <scope>NUCLEOTIDE SEQUENCE [LARGE SCALE GENOMIC DNA]</scope>
    <source>
        <strain evidence="5 6">VITHBRA001</strain>
    </source>
</reference>
<dbReference type="Gene3D" id="3.30.450.40">
    <property type="match status" value="1"/>
</dbReference>
<dbReference type="Pfam" id="PF07905">
    <property type="entry name" value="PucR"/>
    <property type="match status" value="1"/>
</dbReference>
<comment type="similarity">
    <text evidence="1">Belongs to the CdaR family.</text>
</comment>
<organism evidence="5 6">
    <name type="scientific">Metabacillus halosaccharovorans</name>
    <dbReference type="NCBI Taxonomy" id="930124"/>
    <lineage>
        <taxon>Bacteria</taxon>
        <taxon>Bacillati</taxon>
        <taxon>Bacillota</taxon>
        <taxon>Bacilli</taxon>
        <taxon>Bacillales</taxon>
        <taxon>Bacillaceae</taxon>
        <taxon>Metabacillus</taxon>
    </lineage>
</organism>
<feature type="domain" description="Purine catabolism PurC-like" evidence="2">
    <location>
        <begin position="8"/>
        <end position="126"/>
    </location>
</feature>